<accession>A0A076PPR8</accession>
<dbReference type="EMBL" id="CP006704">
    <property type="protein sequence ID" value="AIJ45685.1"/>
    <property type="molecule type" value="Genomic_DNA"/>
</dbReference>
<feature type="signal peptide" evidence="1">
    <location>
        <begin position="1"/>
        <end position="26"/>
    </location>
</feature>
<sequence>MKNNMKKLTPIAVAALLSLGMGAVQAGETVELGDGMKFDWRLNVSYGLGVRLDNPSPVLNTDGNNNFKKGALTANRLGAVWESKLSKGDSGFVLNASTFYDDVYHQRNDNKGPISTAGPVDEFNSAAKRYGGGYSRLLDTYAYTSFNMGETRATVRLGKQVVNWGESMYFANIAAAQGPSDAAKAASPGAEVKEILLPEDQISASLEVSPKLSLLGHYQFGFHETLLPAPGMYTSTSNALGPGASCLGVYNGATCRGLRRGNDIRPSSSGQWGIGGRYRVTDETEVGLYYLNYNDRTPSLVVNMNGAIPTGYQVRYFDDIKMLGTTVSTTFGKFSAFGEASYRKGTPVLNGNGVAVRGDVVQGNVGGIFNIGRTGIADDMSLAAEISGSRVISVADGSSTDNLSFKTRNSLVAGATLTLGYPGIFEGWDLSIPISYQSQLRGRSLVGTFGGGQSDSRLSIGATFVRKSNFSINVAYINYLGNPSADSLRARPLADRDQLSVTAKYSF</sequence>
<dbReference type="Pfam" id="PF06980">
    <property type="entry name" value="DUF1302"/>
    <property type="match status" value="1"/>
</dbReference>
<keyword evidence="1" id="KW-0732">Signal</keyword>
<reference evidence="2 3" key="1">
    <citation type="journal article" date="2014" name="Genome Announc.">
        <title>Complete Genome Sequence of Polychlorinated Biphenyl Degrader Comamonas testosteroni TK102 (NBRC 109938).</title>
        <authorList>
            <person name="Fukuda K."/>
            <person name="Hosoyama A."/>
            <person name="Tsuchikane K."/>
            <person name="Ohji S."/>
            <person name="Yamazoe A."/>
            <person name="Fujita N."/>
            <person name="Shintani M."/>
            <person name="Kimbara K."/>
        </authorList>
    </citation>
    <scope>NUCLEOTIDE SEQUENCE [LARGE SCALE GENOMIC DNA]</scope>
    <source>
        <strain evidence="2">TK102</strain>
    </source>
</reference>
<protein>
    <submittedName>
        <fullName evidence="2">PduX</fullName>
    </submittedName>
</protein>
<evidence type="ECO:0000313" key="3">
    <source>
        <dbReference type="Proteomes" id="UP000028782"/>
    </source>
</evidence>
<dbReference type="Proteomes" id="UP000028782">
    <property type="component" value="Chromosome"/>
</dbReference>
<dbReference type="HOGENOM" id="CLU_016532_0_0_4"/>
<organism evidence="2 3">
    <name type="scientific">Comamonas testosteroni TK102</name>
    <dbReference type="NCBI Taxonomy" id="1392005"/>
    <lineage>
        <taxon>Bacteria</taxon>
        <taxon>Pseudomonadati</taxon>
        <taxon>Pseudomonadota</taxon>
        <taxon>Betaproteobacteria</taxon>
        <taxon>Burkholderiales</taxon>
        <taxon>Comamonadaceae</taxon>
        <taxon>Comamonas</taxon>
    </lineage>
</organism>
<gene>
    <name evidence="2" type="ORF">O987_07685</name>
</gene>
<evidence type="ECO:0000256" key="1">
    <source>
        <dbReference type="SAM" id="SignalP"/>
    </source>
</evidence>
<proteinExistence type="predicted"/>
<evidence type="ECO:0000313" key="2">
    <source>
        <dbReference type="EMBL" id="AIJ45685.1"/>
    </source>
</evidence>
<name>A0A076PPR8_COMTE</name>
<dbReference type="AlphaFoldDB" id="A0A076PPR8"/>
<dbReference type="KEGG" id="ctes:O987_07685"/>
<dbReference type="InterPro" id="IPR010727">
    <property type="entry name" value="DUF1302"/>
</dbReference>
<feature type="chain" id="PRO_5001715951" evidence="1">
    <location>
        <begin position="27"/>
        <end position="507"/>
    </location>
</feature>